<feature type="domain" description="HD-GYP" evidence="1">
    <location>
        <begin position="217"/>
        <end position="413"/>
    </location>
</feature>
<dbReference type="EMBL" id="JAATJA010000002">
    <property type="protein sequence ID" value="NJB68244.1"/>
    <property type="molecule type" value="Genomic_DNA"/>
</dbReference>
<dbReference type="Gene3D" id="1.10.3210.10">
    <property type="entry name" value="Hypothetical protein af1432"/>
    <property type="match status" value="2"/>
</dbReference>
<protein>
    <submittedName>
        <fullName evidence="2">HD-GYP domain-containing protein (C-di-GMP phosphodiesterase class II)</fullName>
    </submittedName>
</protein>
<dbReference type="Pfam" id="PF13487">
    <property type="entry name" value="HD_5"/>
    <property type="match status" value="1"/>
</dbReference>
<name>A0A846QSU1_9BACT</name>
<dbReference type="Pfam" id="PF01966">
    <property type="entry name" value="HD"/>
    <property type="match status" value="1"/>
</dbReference>
<dbReference type="PANTHER" id="PTHR43155">
    <property type="entry name" value="CYCLIC DI-GMP PHOSPHODIESTERASE PA4108-RELATED"/>
    <property type="match status" value="1"/>
</dbReference>
<evidence type="ECO:0000259" key="1">
    <source>
        <dbReference type="PROSITE" id="PS51832"/>
    </source>
</evidence>
<accession>A0A846QSU1</accession>
<dbReference type="InterPro" id="IPR006674">
    <property type="entry name" value="HD_domain"/>
</dbReference>
<dbReference type="AlphaFoldDB" id="A0A846QSU1"/>
<dbReference type="CDD" id="cd00077">
    <property type="entry name" value="HDc"/>
    <property type="match status" value="2"/>
</dbReference>
<dbReference type="Proteomes" id="UP000580856">
    <property type="component" value="Unassembled WGS sequence"/>
</dbReference>
<dbReference type="InterPro" id="IPR003607">
    <property type="entry name" value="HD/PDEase_dom"/>
</dbReference>
<proteinExistence type="predicted"/>
<keyword evidence="3" id="KW-1185">Reference proteome</keyword>
<organism evidence="2 3">
    <name type="scientific">Desulfobaculum xiamenense</name>
    <dbReference type="NCBI Taxonomy" id="995050"/>
    <lineage>
        <taxon>Bacteria</taxon>
        <taxon>Pseudomonadati</taxon>
        <taxon>Thermodesulfobacteriota</taxon>
        <taxon>Desulfovibrionia</taxon>
        <taxon>Desulfovibrionales</taxon>
        <taxon>Desulfovibrionaceae</taxon>
        <taxon>Desulfobaculum</taxon>
    </lineage>
</organism>
<gene>
    <name evidence="2" type="ORF">GGQ74_001917</name>
</gene>
<reference evidence="2 3" key="1">
    <citation type="submission" date="2020-03" db="EMBL/GenBank/DDBJ databases">
        <title>Genomic Encyclopedia of Type Strains, Phase IV (KMG-IV): sequencing the most valuable type-strain genomes for metagenomic binning, comparative biology and taxonomic classification.</title>
        <authorList>
            <person name="Goeker M."/>
        </authorList>
    </citation>
    <scope>NUCLEOTIDE SEQUENCE [LARGE SCALE GENOMIC DNA]</scope>
    <source>
        <strain evidence="2 3">DSM 24233</strain>
    </source>
</reference>
<dbReference type="RefSeq" id="WP_167941324.1">
    <property type="nucleotide sequence ID" value="NZ_JAATJA010000002.1"/>
</dbReference>
<evidence type="ECO:0000313" key="2">
    <source>
        <dbReference type="EMBL" id="NJB68244.1"/>
    </source>
</evidence>
<dbReference type="InterPro" id="IPR037522">
    <property type="entry name" value="HD_GYP_dom"/>
</dbReference>
<evidence type="ECO:0000313" key="3">
    <source>
        <dbReference type="Proteomes" id="UP000580856"/>
    </source>
</evidence>
<dbReference type="SMART" id="SM00471">
    <property type="entry name" value="HDc"/>
    <property type="match status" value="2"/>
</dbReference>
<comment type="caution">
    <text evidence="2">The sequence shown here is derived from an EMBL/GenBank/DDBJ whole genome shotgun (WGS) entry which is preliminary data.</text>
</comment>
<sequence>MSVIDEARAGAFPRVKFFDLVGAVSAVLDFISPLVVGHHHRTAYIAGALAQAAGATPEERADVVLAALLHDVGVFTLRSRIDTLQFDTDDISHMQTGYHLLAGSARFATMARIIRRHHVPFRDYERCDDDGGLLWLAGIVHLADRVDVLSPRRPGEPPDLDGIAAHIESGRGTMFIPELCRPMLDLCRSGAFWRGLGAPDRIVGLGEACAPRSTVLTPEELVEVSRLVAHVVDFRSRFTATHSRGVACVAEELGLLAGLGREEALMLHVAGNLHDVGKLAISSELLEKPGPLADDEYGVMKGHAYFTNSALSGVPGLREIAAWSGRHHERLDGTGYPFHLDGSRLDLGARIMAVADVFTALTEDRPYRSGMARPDVAKVLYAMTESGALDREVVRLVLDGYGRCNGTREEAQRMARRDFENFSSSCPIEAAPLRTGT</sequence>
<dbReference type="PANTHER" id="PTHR43155:SF1">
    <property type="entry name" value="3'3'-CGAMP-SPECIFIC PHOSPHODIESTERASE 1"/>
    <property type="match status" value="1"/>
</dbReference>
<dbReference type="SUPFAM" id="SSF109604">
    <property type="entry name" value="HD-domain/PDEase-like"/>
    <property type="match status" value="2"/>
</dbReference>
<dbReference type="PROSITE" id="PS51832">
    <property type="entry name" value="HD_GYP"/>
    <property type="match status" value="1"/>
</dbReference>